<feature type="domain" description="Retroviral polymerase SH3-like" evidence="3">
    <location>
        <begin position="271"/>
        <end position="332"/>
    </location>
</feature>
<dbReference type="AlphaFoldDB" id="A0A438HRI6"/>
<proteinExistence type="predicted"/>
<feature type="region of interest" description="Disordered" evidence="1">
    <location>
        <begin position="23"/>
        <end position="59"/>
    </location>
</feature>
<comment type="caution">
    <text evidence="4">The sequence shown here is derived from an EMBL/GenBank/DDBJ whole genome shotgun (WGS) entry which is preliminary data.</text>
</comment>
<feature type="domain" description="Reverse transcriptase Ty1/copia-type" evidence="2">
    <location>
        <begin position="426"/>
        <end position="533"/>
    </location>
</feature>
<accession>A0A438HRI6</accession>
<dbReference type="InterPro" id="IPR057670">
    <property type="entry name" value="SH3_retrovirus"/>
</dbReference>
<evidence type="ECO:0000313" key="5">
    <source>
        <dbReference type="Proteomes" id="UP000288805"/>
    </source>
</evidence>
<evidence type="ECO:0000259" key="2">
    <source>
        <dbReference type="Pfam" id="PF07727"/>
    </source>
</evidence>
<dbReference type="Proteomes" id="UP000288805">
    <property type="component" value="Unassembled WGS sequence"/>
</dbReference>
<feature type="region of interest" description="Disordered" evidence="1">
    <location>
        <begin position="91"/>
        <end position="111"/>
    </location>
</feature>
<dbReference type="PANTHER" id="PTHR34222:SF99">
    <property type="entry name" value="PROTEIN, PUTATIVE-RELATED"/>
    <property type="match status" value="1"/>
</dbReference>
<evidence type="ECO:0000313" key="4">
    <source>
        <dbReference type="EMBL" id="RVW87072.1"/>
    </source>
</evidence>
<dbReference type="PANTHER" id="PTHR34222">
    <property type="entry name" value="GAG_PRE-INTEGRS DOMAIN-CONTAINING PROTEIN"/>
    <property type="match status" value="1"/>
</dbReference>
<feature type="compositionally biased region" description="Polar residues" evidence="1">
    <location>
        <begin position="29"/>
        <end position="38"/>
    </location>
</feature>
<feature type="compositionally biased region" description="Low complexity" evidence="1">
    <location>
        <begin position="97"/>
        <end position="111"/>
    </location>
</feature>
<evidence type="ECO:0000259" key="3">
    <source>
        <dbReference type="Pfam" id="PF25597"/>
    </source>
</evidence>
<feature type="compositionally biased region" description="Low complexity" evidence="1">
    <location>
        <begin position="39"/>
        <end position="51"/>
    </location>
</feature>
<name>A0A438HRI6_VITVI</name>
<dbReference type="InterPro" id="IPR013103">
    <property type="entry name" value="RVT_2"/>
</dbReference>
<reference evidence="4 5" key="1">
    <citation type="journal article" date="2018" name="PLoS Genet.">
        <title>Population sequencing reveals clonal diversity and ancestral inbreeding in the grapevine cultivar Chardonnay.</title>
        <authorList>
            <person name="Roach M.J."/>
            <person name="Johnson D.L."/>
            <person name="Bohlmann J."/>
            <person name="van Vuuren H.J."/>
            <person name="Jones S.J."/>
            <person name="Pretorius I.S."/>
            <person name="Schmidt S.A."/>
            <person name="Borneman A.R."/>
        </authorList>
    </citation>
    <scope>NUCLEOTIDE SEQUENCE [LARGE SCALE GENOMIC DNA]</scope>
    <source>
        <strain evidence="5">cv. Chardonnay</strain>
        <tissue evidence="4">Leaf</tissue>
    </source>
</reference>
<gene>
    <name evidence="4" type="primary">RE1_111</name>
    <name evidence="4" type="ORF">CK203_048321</name>
</gene>
<dbReference type="EMBL" id="QGNW01000187">
    <property type="protein sequence ID" value="RVW87072.1"/>
    <property type="molecule type" value="Genomic_DNA"/>
</dbReference>
<dbReference type="Pfam" id="PF25597">
    <property type="entry name" value="SH3_retrovirus"/>
    <property type="match status" value="1"/>
</dbReference>
<organism evidence="4 5">
    <name type="scientific">Vitis vinifera</name>
    <name type="common">Grape</name>
    <dbReference type="NCBI Taxonomy" id="29760"/>
    <lineage>
        <taxon>Eukaryota</taxon>
        <taxon>Viridiplantae</taxon>
        <taxon>Streptophyta</taxon>
        <taxon>Embryophyta</taxon>
        <taxon>Tracheophyta</taxon>
        <taxon>Spermatophyta</taxon>
        <taxon>Magnoliopsida</taxon>
        <taxon>eudicotyledons</taxon>
        <taxon>Gunneridae</taxon>
        <taxon>Pentapetalae</taxon>
        <taxon>rosids</taxon>
        <taxon>Vitales</taxon>
        <taxon>Vitaceae</taxon>
        <taxon>Viteae</taxon>
        <taxon>Vitis</taxon>
    </lineage>
</organism>
<dbReference type="Pfam" id="PF07727">
    <property type="entry name" value="RVT_2"/>
    <property type="match status" value="2"/>
</dbReference>
<dbReference type="InterPro" id="IPR043502">
    <property type="entry name" value="DNA/RNA_pol_sf"/>
</dbReference>
<feature type="domain" description="Reverse transcriptase Ty1/copia-type" evidence="2">
    <location>
        <begin position="541"/>
        <end position="646"/>
    </location>
</feature>
<sequence>MLDPLPPVAKVFNLVVQEERQRSIRYRSSAPSDSMAFNASSPAPSVATASSHNKPRRERPICTHCGLTGHTVDRCYKLYGFPLGYKPKGKAQTQMAQTSPLQSQSTSPSSFTEPLKGIHYFPYVAAATVGSSPPPVSLSSDQVQQLIAYLSTHLQQQTIDPFESSSTSGPSISQIYGSVRLFDTLNLDNVLFVPMFTFNLLSISALTLSHNCSVNFLSNSCVIQDLTRGLTIRKAIYLINRTPSPLLSNKTPFELLDNNKPTYNHLRIFGCLCYASTLSNQRTKFAPCARASVFLGYHFGYKGCKLLDLESNKIYISRNVIFHESLFPFAHSDVSSDVVDLFNDRVLPKPIQSISEPYCSQPNMSSSHSPKCISSPTPIQIALRPCRVTIKPAYLSDYHCYLTKHAIESQVWRDAMNIELQALESNDTWSICSLPIGKQAVGCKWVYKVKFRADGTVDRYKANLVAKGFTQQEGIDYLDTFSPVAKLVTVKMLLSLATIHGWSLTQLDVTNAFLHGDLMEEVYMSLPPGYTCHERNICLLMLCAEGFVQSTSDHTLFTKHQDTSFLALLIYVDGIIIASNDQLVVDTLKHALNCKFKMKDLVPLIYFLGLEVARSIAGISICQRKYALELLSDTGHLGCKPATIPMDPNLKLSQDDGDLIEDPTSYR</sequence>
<protein>
    <submittedName>
        <fullName evidence="4">Retrovirus-related Pol polyprotein from transposon RE1</fullName>
    </submittedName>
</protein>
<dbReference type="SUPFAM" id="SSF56672">
    <property type="entry name" value="DNA/RNA polymerases"/>
    <property type="match status" value="1"/>
</dbReference>
<evidence type="ECO:0000256" key="1">
    <source>
        <dbReference type="SAM" id="MobiDB-lite"/>
    </source>
</evidence>